<reference evidence="24 25" key="1">
    <citation type="journal article" date="2023" name="BMC Biol.">
        <title>The compact genome of the sponge Oopsacas minuta (Hexactinellida) is lacking key metazoan core genes.</title>
        <authorList>
            <person name="Santini S."/>
            <person name="Schenkelaars Q."/>
            <person name="Jourda C."/>
            <person name="Duchesne M."/>
            <person name="Belahbib H."/>
            <person name="Rocher C."/>
            <person name="Selva M."/>
            <person name="Riesgo A."/>
            <person name="Vervoort M."/>
            <person name="Leys S.P."/>
            <person name="Kodjabachian L."/>
            <person name="Le Bivic A."/>
            <person name="Borchiellini C."/>
            <person name="Claverie J.M."/>
            <person name="Renard E."/>
        </authorList>
    </citation>
    <scope>NUCLEOTIDE SEQUENCE [LARGE SCALE GENOMIC DNA]</scope>
    <source>
        <strain evidence="24">SPO-2</strain>
    </source>
</reference>
<accession>A0AAV7JYW7</accession>
<evidence type="ECO:0000256" key="16">
    <source>
        <dbReference type="ARBA" id="ARBA00023166"/>
    </source>
</evidence>
<keyword evidence="4" id="KW-0444">Lipid biosynthesis</keyword>
<dbReference type="InterPro" id="IPR018083">
    <property type="entry name" value="Sterol_reductase_CS"/>
</dbReference>
<evidence type="ECO:0000256" key="21">
    <source>
        <dbReference type="ARBA" id="ARBA00047795"/>
    </source>
</evidence>
<evidence type="ECO:0000256" key="23">
    <source>
        <dbReference type="SAM" id="Phobius"/>
    </source>
</evidence>
<evidence type="ECO:0000256" key="9">
    <source>
        <dbReference type="ARBA" id="ARBA00022857"/>
    </source>
</evidence>
<dbReference type="Gene3D" id="1.20.120.1630">
    <property type="match status" value="1"/>
</dbReference>
<evidence type="ECO:0000256" key="3">
    <source>
        <dbReference type="ARBA" id="ARBA00005402"/>
    </source>
</evidence>
<feature type="transmembrane region" description="Helical" evidence="23">
    <location>
        <begin position="338"/>
        <end position="356"/>
    </location>
</feature>
<keyword evidence="5" id="KW-0153">Cholesterol metabolism</keyword>
<evidence type="ECO:0000256" key="12">
    <source>
        <dbReference type="ARBA" id="ARBA00023002"/>
    </source>
</evidence>
<comment type="catalytic activity">
    <reaction evidence="21">
        <text>cholesterol + NADP(+) = 7-dehydrocholesterol + NADPH + H(+)</text>
        <dbReference type="Rhea" id="RHEA:23984"/>
        <dbReference type="ChEBI" id="CHEBI:15378"/>
        <dbReference type="ChEBI" id="CHEBI:16113"/>
        <dbReference type="ChEBI" id="CHEBI:17759"/>
        <dbReference type="ChEBI" id="CHEBI:57783"/>
        <dbReference type="ChEBI" id="CHEBI:58349"/>
        <dbReference type="EC" id="1.3.1.21"/>
    </reaction>
    <physiologicalReaction direction="right-to-left" evidence="21">
        <dbReference type="Rhea" id="RHEA:23986"/>
    </physiologicalReaction>
</comment>
<keyword evidence="6 23" id="KW-0812">Transmembrane</keyword>
<feature type="transmembrane region" description="Helical" evidence="23">
    <location>
        <begin position="6"/>
        <end position="30"/>
    </location>
</feature>
<evidence type="ECO:0000256" key="4">
    <source>
        <dbReference type="ARBA" id="ARBA00022516"/>
    </source>
</evidence>
<keyword evidence="17" id="KW-0753">Steroid metabolism</keyword>
<feature type="transmembrane region" description="Helical" evidence="23">
    <location>
        <begin position="174"/>
        <end position="193"/>
    </location>
</feature>
<dbReference type="EMBL" id="JAKMXF010000266">
    <property type="protein sequence ID" value="KAI6653515.1"/>
    <property type="molecule type" value="Genomic_DNA"/>
</dbReference>
<dbReference type="GO" id="GO:0016132">
    <property type="term" value="P:brassinosteroid biosynthetic process"/>
    <property type="evidence" value="ECO:0007669"/>
    <property type="project" value="TreeGrafter"/>
</dbReference>
<keyword evidence="13" id="KW-0756">Sterol biosynthesis</keyword>
<keyword evidence="15 23" id="KW-0472">Membrane</keyword>
<feature type="transmembrane region" description="Helical" evidence="23">
    <location>
        <begin position="213"/>
        <end position="235"/>
    </location>
</feature>
<evidence type="ECO:0000256" key="15">
    <source>
        <dbReference type="ARBA" id="ARBA00023136"/>
    </source>
</evidence>
<evidence type="ECO:0000313" key="25">
    <source>
        <dbReference type="Proteomes" id="UP001165289"/>
    </source>
</evidence>
<evidence type="ECO:0000256" key="14">
    <source>
        <dbReference type="ARBA" id="ARBA00023098"/>
    </source>
</evidence>
<protein>
    <recommendedName>
        <fullName evidence="19">7-dehydrocholesterol reductase</fullName>
        <ecNumber evidence="18">1.3.1.21</ecNumber>
    </recommendedName>
    <alternativeName>
        <fullName evidence="20">Sterol Delta(7)-reductase</fullName>
    </alternativeName>
</protein>
<evidence type="ECO:0000256" key="10">
    <source>
        <dbReference type="ARBA" id="ARBA00022955"/>
    </source>
</evidence>
<evidence type="ECO:0000256" key="17">
    <source>
        <dbReference type="ARBA" id="ARBA00023221"/>
    </source>
</evidence>
<evidence type="ECO:0000256" key="7">
    <source>
        <dbReference type="ARBA" id="ARBA00022778"/>
    </source>
</evidence>
<evidence type="ECO:0000256" key="1">
    <source>
        <dbReference type="ARBA" id="ARBA00004477"/>
    </source>
</evidence>
<dbReference type="GO" id="GO:0005789">
    <property type="term" value="C:endoplasmic reticulum membrane"/>
    <property type="evidence" value="ECO:0007669"/>
    <property type="project" value="UniProtKB-SubCell"/>
</dbReference>
<dbReference type="EC" id="1.3.1.21" evidence="18"/>
<evidence type="ECO:0000256" key="22">
    <source>
        <dbReference type="ARBA" id="ARBA00047826"/>
    </source>
</evidence>
<gene>
    <name evidence="24" type="ORF">LOD99_3410</name>
</gene>
<dbReference type="AlphaFoldDB" id="A0AAV7JYW7"/>
<proteinExistence type="inferred from homology"/>
<evidence type="ECO:0000256" key="20">
    <source>
        <dbReference type="ARBA" id="ARBA00042688"/>
    </source>
</evidence>
<evidence type="ECO:0000256" key="13">
    <source>
        <dbReference type="ARBA" id="ARBA00023011"/>
    </source>
</evidence>
<comment type="catalytic activity">
    <reaction evidence="22">
        <text>7-dehydrodesmosterol + NADPH + H(+) = desmosterol + NADP(+)</text>
        <dbReference type="Rhea" id="RHEA:46740"/>
        <dbReference type="ChEBI" id="CHEBI:15378"/>
        <dbReference type="ChEBI" id="CHEBI:17737"/>
        <dbReference type="ChEBI" id="CHEBI:27910"/>
        <dbReference type="ChEBI" id="CHEBI:57783"/>
        <dbReference type="ChEBI" id="CHEBI:58349"/>
    </reaction>
    <physiologicalReaction direction="left-to-right" evidence="22">
        <dbReference type="Rhea" id="RHEA:46741"/>
    </physiologicalReaction>
</comment>
<feature type="transmembrane region" description="Helical" evidence="23">
    <location>
        <begin position="247"/>
        <end position="265"/>
    </location>
</feature>
<sequence>MLTTPVSTVLLAYCVAKLDGSVVALIYQITKTGFWNLIQEQWIMNICGTIQCWKIIGVLSLTQMIFMRFLPGCSSWGLNFFPASILIDLYLELVITLVCFGFIFCGILYIKGVFFPSTVESDLSGNVVFDFFWGTELYPRVLCWDVKVFTNCRFGLMLWQMLIFSGLAYQQNTYGEISFAYMATAIIQTQYLFKFYLWEKAYTKSMDIAWDRAGFYICWGCIAFVFVGFNTPTIYLAMYNVDISREFCAACILLGVLFTWLTYWADMQKEIVRETEGKCLVFGKKPEIILAKYKVGDREEKVNILLVSGFWGWARQFHCILELLASLAWTLPALFNTIFPWIYLFTLCLVVIQHVVRDEWKNKEKYGKYWEEYSKRVPYRVMPYII</sequence>
<dbReference type="PANTHER" id="PTHR21257">
    <property type="entry name" value="DELTA(14)-STEROL REDUCTASE"/>
    <property type="match status" value="1"/>
</dbReference>
<dbReference type="Proteomes" id="UP001165289">
    <property type="component" value="Unassembled WGS sequence"/>
</dbReference>
<evidence type="ECO:0000256" key="2">
    <source>
        <dbReference type="ARBA" id="ARBA00004770"/>
    </source>
</evidence>
<keyword evidence="14" id="KW-0443">Lipid metabolism</keyword>
<keyword evidence="11 23" id="KW-1133">Transmembrane helix</keyword>
<comment type="similarity">
    <text evidence="3">Belongs to the ERG4/ERG24 family.</text>
</comment>
<dbReference type="GO" id="GO:0006695">
    <property type="term" value="P:cholesterol biosynthetic process"/>
    <property type="evidence" value="ECO:0007669"/>
    <property type="project" value="UniProtKB-KW"/>
</dbReference>
<keyword evidence="8" id="KW-0256">Endoplasmic reticulum</keyword>
<keyword evidence="10" id="KW-0752">Steroid biosynthesis</keyword>
<dbReference type="Pfam" id="PF01222">
    <property type="entry name" value="ERG4_ERG24"/>
    <property type="match status" value="1"/>
</dbReference>
<evidence type="ECO:0000256" key="11">
    <source>
        <dbReference type="ARBA" id="ARBA00022989"/>
    </source>
</evidence>
<keyword evidence="12" id="KW-0560">Oxidoreductase</keyword>
<keyword evidence="9" id="KW-0521">NADP</keyword>
<feature type="transmembrane region" description="Helical" evidence="23">
    <location>
        <begin position="89"/>
        <end position="110"/>
    </location>
</feature>
<evidence type="ECO:0000313" key="24">
    <source>
        <dbReference type="EMBL" id="KAI6653515.1"/>
    </source>
</evidence>
<comment type="subcellular location">
    <subcellularLocation>
        <location evidence="1">Endoplasmic reticulum membrane</location>
        <topology evidence="1">Multi-pass membrane protein</topology>
    </subcellularLocation>
</comment>
<evidence type="ECO:0000256" key="5">
    <source>
        <dbReference type="ARBA" id="ARBA00022548"/>
    </source>
</evidence>
<keyword evidence="7" id="KW-0152">Cholesterol biosynthesis</keyword>
<dbReference type="PANTHER" id="PTHR21257:SF38">
    <property type="entry name" value="7-DEHYDROCHOLESTEROL REDUCTASE"/>
    <property type="match status" value="1"/>
</dbReference>
<dbReference type="PROSITE" id="PS01017">
    <property type="entry name" value="STEROL_REDUCT_1"/>
    <property type="match status" value="1"/>
</dbReference>
<evidence type="ECO:0000256" key="18">
    <source>
        <dbReference type="ARBA" id="ARBA00038851"/>
    </source>
</evidence>
<keyword evidence="25" id="KW-1185">Reference proteome</keyword>
<evidence type="ECO:0000256" key="6">
    <source>
        <dbReference type="ARBA" id="ARBA00022692"/>
    </source>
</evidence>
<comment type="pathway">
    <text evidence="2">Steroid biosynthesis; cholesterol biosynthesis.</text>
</comment>
<evidence type="ECO:0000256" key="8">
    <source>
        <dbReference type="ARBA" id="ARBA00022824"/>
    </source>
</evidence>
<organism evidence="24 25">
    <name type="scientific">Oopsacas minuta</name>
    <dbReference type="NCBI Taxonomy" id="111878"/>
    <lineage>
        <taxon>Eukaryota</taxon>
        <taxon>Metazoa</taxon>
        <taxon>Porifera</taxon>
        <taxon>Hexactinellida</taxon>
        <taxon>Hexasterophora</taxon>
        <taxon>Lyssacinosida</taxon>
        <taxon>Leucopsacidae</taxon>
        <taxon>Oopsacas</taxon>
    </lineage>
</organism>
<dbReference type="InterPro" id="IPR001171">
    <property type="entry name" value="ERG24_DHCR-like"/>
</dbReference>
<dbReference type="GO" id="GO:0047598">
    <property type="term" value="F:7-dehydrocholesterol reductase activity"/>
    <property type="evidence" value="ECO:0007669"/>
    <property type="project" value="UniProtKB-EC"/>
</dbReference>
<name>A0AAV7JYW7_9METZ</name>
<evidence type="ECO:0000256" key="19">
    <source>
        <dbReference type="ARBA" id="ARBA00039984"/>
    </source>
</evidence>
<keyword evidence="16" id="KW-1207">Sterol metabolism</keyword>
<comment type="caution">
    <text evidence="24">The sequence shown here is derived from an EMBL/GenBank/DDBJ whole genome shotgun (WGS) entry which is preliminary data.</text>
</comment>